<dbReference type="EMBL" id="CP000362">
    <property type="protein sequence ID" value="ABG32885.1"/>
    <property type="molecule type" value="Genomic_DNA"/>
</dbReference>
<dbReference type="PANTHER" id="PTHR33121:SF79">
    <property type="entry name" value="CYCLIC DI-GMP PHOSPHODIESTERASE PDED-RELATED"/>
    <property type="match status" value="1"/>
</dbReference>
<feature type="domain" description="EAL" evidence="1">
    <location>
        <begin position="38"/>
        <end position="288"/>
    </location>
</feature>
<dbReference type="Proteomes" id="UP000007029">
    <property type="component" value="Chromosome"/>
</dbReference>
<sequence length="290" mass="32369">MAQTKNVRNIMPASIQRVVADVAPQSDNPLNFALTARDQKTIDMVATAVKNKQVLLAYQPIMQARDQNKVAFYEGLIRVLDETGRIIPAGAFMDAIENIELGRQLDTLALDEGLRALHENPELRLSINMSARSIGYAPWNRMLDEWLTRNELIGERLILEITESSALVAPELVVDFMDRLQLRGICFAMDDFGAGYTALRYFKEFCFDVIKIDGQFIKGIADDPDNQAMTAALVSIAKHFDMLTVAEFVECEADAQKLVSLGVDCLQGYHFAAATTRPAWLRDTHLSQAV</sequence>
<evidence type="ECO:0000259" key="1">
    <source>
        <dbReference type="PROSITE" id="PS50883"/>
    </source>
</evidence>
<reference evidence="2 3" key="1">
    <citation type="journal article" date="2007" name="J. Bacteriol.">
        <title>The complete genome sequence of Roseobacter denitrificans reveals a mixotrophic rather than photosynthetic metabolism.</title>
        <authorList>
            <person name="Swingley W.D."/>
            <person name="Sadekar S."/>
            <person name="Mastrian S.D."/>
            <person name="Matthies H.J."/>
            <person name="Hao J."/>
            <person name="Ramos H."/>
            <person name="Acharya C.R."/>
            <person name="Conrad A.L."/>
            <person name="Taylor H.L."/>
            <person name="Dejesa L.C."/>
            <person name="Shah M.K."/>
            <person name="O'huallachain M.E."/>
            <person name="Lince M.T."/>
            <person name="Blankenship R.E."/>
            <person name="Beatty J.T."/>
            <person name="Touchman J.W."/>
        </authorList>
    </citation>
    <scope>NUCLEOTIDE SEQUENCE [LARGE SCALE GENOMIC DNA]</scope>
    <source>
        <strain evidence="3">ATCC 33942 / OCh 114</strain>
    </source>
</reference>
<keyword evidence="3" id="KW-1185">Reference proteome</keyword>
<dbReference type="Gene3D" id="3.20.20.450">
    <property type="entry name" value="EAL domain"/>
    <property type="match status" value="1"/>
</dbReference>
<dbReference type="GO" id="GO:0071111">
    <property type="term" value="F:cyclic-guanylate-specific phosphodiesterase activity"/>
    <property type="evidence" value="ECO:0007669"/>
    <property type="project" value="InterPro"/>
</dbReference>
<dbReference type="SUPFAM" id="SSF141868">
    <property type="entry name" value="EAL domain-like"/>
    <property type="match status" value="1"/>
</dbReference>
<dbReference type="InterPro" id="IPR035919">
    <property type="entry name" value="EAL_sf"/>
</dbReference>
<dbReference type="InterPro" id="IPR001633">
    <property type="entry name" value="EAL_dom"/>
</dbReference>
<evidence type="ECO:0000313" key="3">
    <source>
        <dbReference type="Proteomes" id="UP000007029"/>
    </source>
</evidence>
<accession>Q163F8</accession>
<dbReference type="InterPro" id="IPR050706">
    <property type="entry name" value="Cyclic-di-GMP_PDE-like"/>
</dbReference>
<evidence type="ECO:0000313" key="2">
    <source>
        <dbReference type="EMBL" id="ABG32885.1"/>
    </source>
</evidence>
<organism evidence="2 3">
    <name type="scientific">Roseobacter denitrificans (strain ATCC 33942 / OCh 114)</name>
    <name type="common">Erythrobacter sp. (strain OCh 114)</name>
    <name type="synonym">Roseobacter denitrificans</name>
    <dbReference type="NCBI Taxonomy" id="375451"/>
    <lineage>
        <taxon>Bacteria</taxon>
        <taxon>Pseudomonadati</taxon>
        <taxon>Pseudomonadota</taxon>
        <taxon>Alphaproteobacteria</taxon>
        <taxon>Rhodobacterales</taxon>
        <taxon>Roseobacteraceae</taxon>
        <taxon>Roseobacter</taxon>
    </lineage>
</organism>
<protein>
    <submittedName>
        <fullName evidence="2">EAL domain protein</fullName>
    </submittedName>
</protein>
<dbReference type="STRING" id="375451.RD1_3393"/>
<dbReference type="AlphaFoldDB" id="Q163F8"/>
<dbReference type="PANTHER" id="PTHR33121">
    <property type="entry name" value="CYCLIC DI-GMP PHOSPHODIESTERASE PDEF"/>
    <property type="match status" value="1"/>
</dbReference>
<dbReference type="eggNOG" id="COG2200">
    <property type="taxonomic scope" value="Bacteria"/>
</dbReference>
<dbReference type="KEGG" id="rde:RD1_3393"/>
<dbReference type="SMART" id="SM00052">
    <property type="entry name" value="EAL"/>
    <property type="match status" value="1"/>
</dbReference>
<dbReference type="Pfam" id="PF00563">
    <property type="entry name" value="EAL"/>
    <property type="match status" value="1"/>
</dbReference>
<gene>
    <name evidence="2" type="ordered locus">RD1_3393</name>
</gene>
<dbReference type="CDD" id="cd01948">
    <property type="entry name" value="EAL"/>
    <property type="match status" value="1"/>
</dbReference>
<dbReference type="HOGENOM" id="CLU_000445_70_50_5"/>
<dbReference type="PROSITE" id="PS50883">
    <property type="entry name" value="EAL"/>
    <property type="match status" value="1"/>
</dbReference>
<proteinExistence type="predicted"/>
<name>Q163F8_ROSDO</name>